<evidence type="ECO:0000256" key="4">
    <source>
        <dbReference type="ARBA" id="ARBA00023136"/>
    </source>
</evidence>
<keyword evidence="3 5" id="KW-1133">Transmembrane helix</keyword>
<keyword evidence="4 5" id="KW-0472">Membrane</keyword>
<reference evidence="7 8" key="1">
    <citation type="journal article" date="2019" name="Nat. Microbiol.">
        <title>Mediterranean grassland soil C-N compound turnover is dependent on rainfall and depth, and is mediated by genomically divergent microorganisms.</title>
        <authorList>
            <person name="Diamond S."/>
            <person name="Andeer P.F."/>
            <person name="Li Z."/>
            <person name="Crits-Christoph A."/>
            <person name="Burstein D."/>
            <person name="Anantharaman K."/>
            <person name="Lane K.R."/>
            <person name="Thomas B.C."/>
            <person name="Pan C."/>
            <person name="Northen T.R."/>
            <person name="Banfield J.F."/>
        </authorList>
    </citation>
    <scope>NUCLEOTIDE SEQUENCE [LARGE SCALE GENOMIC DNA]</scope>
    <source>
        <strain evidence="7">WS_4</strain>
    </source>
</reference>
<feature type="domain" description="VWFA" evidence="6">
    <location>
        <begin position="88"/>
        <end position="238"/>
    </location>
</feature>
<dbReference type="PROSITE" id="PS50234">
    <property type="entry name" value="VWFA"/>
    <property type="match status" value="1"/>
</dbReference>
<dbReference type="Pfam" id="PF00092">
    <property type="entry name" value="VWA"/>
    <property type="match status" value="1"/>
</dbReference>
<organism evidence="7 8">
    <name type="scientific">Eiseniibacteriota bacterium</name>
    <dbReference type="NCBI Taxonomy" id="2212470"/>
    <lineage>
        <taxon>Bacteria</taxon>
        <taxon>Candidatus Eiseniibacteriota</taxon>
    </lineage>
</organism>
<protein>
    <submittedName>
        <fullName evidence="7">VWA domain-containing protein</fullName>
    </submittedName>
</protein>
<dbReference type="AlphaFoldDB" id="A0A538SY47"/>
<dbReference type="PANTHER" id="PTHR22550:SF5">
    <property type="entry name" value="LEUCINE ZIPPER PROTEIN 4"/>
    <property type="match status" value="1"/>
</dbReference>
<name>A0A538SY47_UNCEI</name>
<evidence type="ECO:0000313" key="8">
    <source>
        <dbReference type="Proteomes" id="UP000319829"/>
    </source>
</evidence>
<accession>A0A538SY47</accession>
<evidence type="ECO:0000256" key="2">
    <source>
        <dbReference type="ARBA" id="ARBA00022692"/>
    </source>
</evidence>
<dbReference type="InterPro" id="IPR002035">
    <property type="entry name" value="VWF_A"/>
</dbReference>
<evidence type="ECO:0000256" key="5">
    <source>
        <dbReference type="SAM" id="Phobius"/>
    </source>
</evidence>
<dbReference type="InterPro" id="IPR036465">
    <property type="entry name" value="vWFA_dom_sf"/>
</dbReference>
<gene>
    <name evidence="7" type="ORF">E6K74_00345</name>
</gene>
<proteinExistence type="predicted"/>
<dbReference type="SMART" id="SM00327">
    <property type="entry name" value="VWA"/>
    <property type="match status" value="1"/>
</dbReference>
<evidence type="ECO:0000313" key="7">
    <source>
        <dbReference type="EMBL" id="TMQ56318.1"/>
    </source>
</evidence>
<evidence type="ECO:0000256" key="3">
    <source>
        <dbReference type="ARBA" id="ARBA00022989"/>
    </source>
</evidence>
<dbReference type="Gene3D" id="3.40.50.410">
    <property type="entry name" value="von Willebrand factor, type A domain"/>
    <property type="match status" value="1"/>
</dbReference>
<sequence length="238" mass="25535">MRFAEPWYLLLFIPFALAFWLARRRAAWRDPELGYSSLAALPPTSGIRARAARLLPRLRPLAVGLVLLAAARPQAGREIREVVSEGIDIVLAIDLSGSMRSEDFRPRNRLYVARQVAKEFVRGRVQDRIGLVAFAGRSELISPLTLDYDGLCALIDGLDFGQLPDGTAVGAAIAQSAERLNRAPGKSKVLILLTDGINNAGAVDPVTAAKLAKAVGVRIYAIGAGTQGAAPFPVDDPI</sequence>
<evidence type="ECO:0000256" key="1">
    <source>
        <dbReference type="ARBA" id="ARBA00022475"/>
    </source>
</evidence>
<dbReference type="Proteomes" id="UP000319829">
    <property type="component" value="Unassembled WGS sequence"/>
</dbReference>
<dbReference type="EMBL" id="VBOU01000002">
    <property type="protein sequence ID" value="TMQ56318.1"/>
    <property type="molecule type" value="Genomic_DNA"/>
</dbReference>
<keyword evidence="1" id="KW-1003">Cell membrane</keyword>
<feature type="transmembrane region" description="Helical" evidence="5">
    <location>
        <begin position="6"/>
        <end position="22"/>
    </location>
</feature>
<dbReference type="SUPFAM" id="SSF53300">
    <property type="entry name" value="vWA-like"/>
    <property type="match status" value="1"/>
</dbReference>
<evidence type="ECO:0000259" key="6">
    <source>
        <dbReference type="PROSITE" id="PS50234"/>
    </source>
</evidence>
<keyword evidence="2 5" id="KW-0812">Transmembrane</keyword>
<comment type="caution">
    <text evidence="7">The sequence shown here is derived from an EMBL/GenBank/DDBJ whole genome shotgun (WGS) entry which is preliminary data.</text>
</comment>
<dbReference type="InterPro" id="IPR050768">
    <property type="entry name" value="UPF0353/GerABKA_families"/>
</dbReference>
<dbReference type="PANTHER" id="PTHR22550">
    <property type="entry name" value="SPORE GERMINATION PROTEIN"/>
    <property type="match status" value="1"/>
</dbReference>